<name>A0A6J5KUZ5_9CAUD</name>
<proteinExistence type="predicted"/>
<accession>A0A6J5KUZ5</accession>
<evidence type="ECO:0000313" key="1">
    <source>
        <dbReference type="EMBL" id="CAB4124956.1"/>
    </source>
</evidence>
<dbReference type="EMBL" id="LR796186">
    <property type="protein sequence ID" value="CAB4124956.1"/>
    <property type="molecule type" value="Genomic_DNA"/>
</dbReference>
<gene>
    <name evidence="1" type="ORF">UFOVP58_45</name>
</gene>
<organism evidence="1">
    <name type="scientific">uncultured Caudovirales phage</name>
    <dbReference type="NCBI Taxonomy" id="2100421"/>
    <lineage>
        <taxon>Viruses</taxon>
        <taxon>Duplodnaviria</taxon>
        <taxon>Heunggongvirae</taxon>
        <taxon>Uroviricota</taxon>
        <taxon>Caudoviricetes</taxon>
        <taxon>Peduoviridae</taxon>
        <taxon>Maltschvirus</taxon>
        <taxon>Maltschvirus maltsch</taxon>
    </lineage>
</organism>
<sequence length="47" mass="5169">MATRLFECDQCDAYGKITVKEFEASQIVCCPCCGSDISQVDEATDDE</sequence>
<reference evidence="1" key="1">
    <citation type="submission" date="2020-04" db="EMBL/GenBank/DDBJ databases">
        <authorList>
            <person name="Chiriac C."/>
            <person name="Salcher M."/>
            <person name="Ghai R."/>
            <person name="Kavagutti S V."/>
        </authorList>
    </citation>
    <scope>NUCLEOTIDE SEQUENCE</scope>
</reference>
<protein>
    <submittedName>
        <fullName evidence="1">Uncharacterized protein</fullName>
    </submittedName>
</protein>